<protein>
    <submittedName>
        <fullName evidence="5">Uncharacterized protein LOC106156690 isoform X1</fullName>
    </submittedName>
</protein>
<evidence type="ECO:0000313" key="4">
    <source>
        <dbReference type="Proteomes" id="UP000085678"/>
    </source>
</evidence>
<dbReference type="SMART" id="SM00033">
    <property type="entry name" value="CH"/>
    <property type="match status" value="1"/>
</dbReference>
<feature type="coiled-coil region" evidence="1">
    <location>
        <begin position="926"/>
        <end position="960"/>
    </location>
</feature>
<feature type="compositionally biased region" description="Basic and acidic residues" evidence="2">
    <location>
        <begin position="480"/>
        <end position="491"/>
    </location>
</feature>
<keyword evidence="4" id="KW-1185">Reference proteome</keyword>
<dbReference type="GO" id="GO:0022008">
    <property type="term" value="P:neurogenesis"/>
    <property type="evidence" value="ECO:0007669"/>
    <property type="project" value="InterPro"/>
</dbReference>
<dbReference type="InterPro" id="IPR036872">
    <property type="entry name" value="CH_dom_sf"/>
</dbReference>
<feature type="compositionally biased region" description="Low complexity" evidence="2">
    <location>
        <begin position="462"/>
        <end position="477"/>
    </location>
</feature>
<feature type="region of interest" description="Disordered" evidence="2">
    <location>
        <begin position="367"/>
        <end position="439"/>
    </location>
</feature>
<feature type="region of interest" description="Disordered" evidence="2">
    <location>
        <begin position="876"/>
        <end position="904"/>
    </location>
</feature>
<feature type="region of interest" description="Disordered" evidence="2">
    <location>
        <begin position="314"/>
        <end position="344"/>
    </location>
</feature>
<dbReference type="Pfam" id="PF00307">
    <property type="entry name" value="CH"/>
    <property type="match status" value="1"/>
</dbReference>
<dbReference type="AlphaFoldDB" id="A0A1S3HN79"/>
<dbReference type="PANTHER" id="PTHR12784">
    <property type="entry name" value="STEERIN"/>
    <property type="match status" value="1"/>
</dbReference>
<dbReference type="InterPro" id="IPR013761">
    <property type="entry name" value="SAM/pointed_sf"/>
</dbReference>
<dbReference type="InterPro" id="IPR001660">
    <property type="entry name" value="SAM"/>
</dbReference>
<dbReference type="InterPro" id="IPR039041">
    <property type="entry name" value="Nav/unc-53"/>
</dbReference>
<feature type="region of interest" description="Disordered" evidence="2">
    <location>
        <begin position="451"/>
        <end position="491"/>
    </location>
</feature>
<dbReference type="PROSITE" id="PS50021">
    <property type="entry name" value="CH"/>
    <property type="match status" value="1"/>
</dbReference>
<organism evidence="4 5">
    <name type="scientific">Lingula anatina</name>
    <name type="common">Brachiopod</name>
    <name type="synonym">Lingula unguis</name>
    <dbReference type="NCBI Taxonomy" id="7574"/>
    <lineage>
        <taxon>Eukaryota</taxon>
        <taxon>Metazoa</taxon>
        <taxon>Spiralia</taxon>
        <taxon>Lophotrochozoa</taxon>
        <taxon>Brachiopoda</taxon>
        <taxon>Linguliformea</taxon>
        <taxon>Lingulata</taxon>
        <taxon>Lingulida</taxon>
        <taxon>Linguloidea</taxon>
        <taxon>Lingulidae</taxon>
        <taxon>Lingula</taxon>
    </lineage>
</organism>
<feature type="region of interest" description="Disordered" evidence="2">
    <location>
        <begin position="503"/>
        <end position="606"/>
    </location>
</feature>
<dbReference type="CDD" id="cd09487">
    <property type="entry name" value="SAM_superfamily"/>
    <property type="match status" value="1"/>
</dbReference>
<dbReference type="GeneID" id="106156690"/>
<evidence type="ECO:0000259" key="3">
    <source>
        <dbReference type="PROSITE" id="PS50021"/>
    </source>
</evidence>
<name>A0A1S3HN79_LINAN</name>
<feature type="compositionally biased region" description="Pro residues" evidence="2">
    <location>
        <begin position="708"/>
        <end position="727"/>
    </location>
</feature>
<dbReference type="PANTHER" id="PTHR12784:SF28">
    <property type="entry name" value="PROTEIN SICKIE"/>
    <property type="match status" value="1"/>
</dbReference>
<dbReference type="SUPFAM" id="SSF47769">
    <property type="entry name" value="SAM/Pointed domain"/>
    <property type="match status" value="1"/>
</dbReference>
<dbReference type="OMA" id="MLEDPDK"/>
<keyword evidence="1" id="KW-0175">Coiled coil</keyword>
<feature type="region of interest" description="Disordered" evidence="2">
    <location>
        <begin position="1"/>
        <end position="31"/>
    </location>
</feature>
<dbReference type="OrthoDB" id="8188202at2759"/>
<feature type="region of interest" description="Disordered" evidence="2">
    <location>
        <begin position="680"/>
        <end position="830"/>
    </location>
</feature>
<feature type="region of interest" description="Disordered" evidence="2">
    <location>
        <begin position="183"/>
        <end position="212"/>
    </location>
</feature>
<evidence type="ECO:0000256" key="2">
    <source>
        <dbReference type="SAM" id="MobiDB-lite"/>
    </source>
</evidence>
<dbReference type="SMART" id="SM00454">
    <property type="entry name" value="SAM"/>
    <property type="match status" value="1"/>
</dbReference>
<dbReference type="Proteomes" id="UP000085678">
    <property type="component" value="Unplaced"/>
</dbReference>
<dbReference type="InterPro" id="IPR001715">
    <property type="entry name" value="CH_dom"/>
</dbReference>
<proteinExistence type="predicted"/>
<gene>
    <name evidence="5" type="primary">LOC106156690</name>
</gene>
<dbReference type="Gene3D" id="1.10.418.10">
    <property type="entry name" value="Calponin-like domain"/>
    <property type="match status" value="1"/>
</dbReference>
<reference evidence="5" key="1">
    <citation type="submission" date="2025-08" db="UniProtKB">
        <authorList>
            <consortium name="RefSeq"/>
        </authorList>
    </citation>
    <scope>IDENTIFICATION</scope>
    <source>
        <tissue evidence="5">Gonads</tissue>
    </source>
</reference>
<dbReference type="STRING" id="7574.A0A1S3HN79"/>
<feature type="compositionally biased region" description="Low complexity" evidence="2">
    <location>
        <begin position="530"/>
        <end position="549"/>
    </location>
</feature>
<sequence>MPAPAQDNLMNTEEKEPGKPINSWTEDGKATTTLTGKGLKLYKREGSGLSTPKGVLYSRTTASPVKSSIGGEWALQECEEHTDWANEVLKKNKCRLVGDLRKSVGDGLTLVNLLEIVSAAKVEGIQTKPIIRAQKVENLQKCLAFLEGKGLDVQGIQARELVSGNLRSTLDLMSNIRKFYDPQYHGGGERKDQNGNVGSQGYPPRPGSAPARRVLENEGHTQVPQGNPGTRHYPEVNGLVHQKNMYNAAPPEILPGLMAKDDAGEKTEVREPIMSTTELDPHGVSQHGANQRRQQLANVTLMNNRPRSAKAILSPVQHQPPASVSQAWSGAAANRHNPVATVSPSVEERLRSLLNEQDATHHQIQGYDEGELLLPPPPQVRTPLSHDEGIDNPSLEDDVKDTAISRLRDKHQRSPSTEGDDGYQSAYVPSQPDEKRQGPRGQVLLDRMPQHALSRPPPHLYTSDSSTNSSFNISTKSPGKQREMDNSNSDLRDACNRLYSKDRNTSLTQFAPAPLSRPTSATGPRPYLPPGAHHGSGSHSSVSPTSSSSAYTTQPGGGSTSPDSSNYYRSQLPNTGGYPRPNVGNTGKFVPPGVGGSAQTSQSVGPLKERYLKQQRELNNRPPVAPGQQHISQGEPAKLYDEIGSGLMSWMHKTGPQDNKGMSFLANFTRGMPSTTTHFNPGFINGDLSGDEENDFGTTMSDTSSMTPPLPPLSPSNTPPATPPDSPTLPQFARSNSNVEHSLSRPDLILSSATGNLAGRKKPVMRRASSEGTNKKSPAKGSPVRKQQPSKMGRAGASLSDVKEYEEDTDTGQDSAAWDTNDETQDNKFHDSLDSNEATIIREQLDALETMYHEILKLLGVDKTSKMTNLMSARKKFGSSSTISRGKGGKGSIHRGRGPMTKDSMKNINKRFARLESHVVTLARSVAHLSSELRSQNTMYEQLEALKKDVREMKEQQLSELAKNGINPHVEEWERFRGWVPSLTNPKRVNKLTKFFGTEPPLLQIFLKKLGYEKYIHLFEKEHIGMVELPYMTDERLEKIGIPLGPRLRILQESQMCFRQENFNIYIV</sequence>
<dbReference type="CDD" id="cd21212">
    <property type="entry name" value="CH_NAV2-like"/>
    <property type="match status" value="1"/>
</dbReference>
<dbReference type="Gene3D" id="1.10.150.50">
    <property type="entry name" value="Transcription Factor, Ets-1"/>
    <property type="match status" value="1"/>
</dbReference>
<dbReference type="Pfam" id="PF00536">
    <property type="entry name" value="SAM_1"/>
    <property type="match status" value="1"/>
</dbReference>
<evidence type="ECO:0000313" key="5">
    <source>
        <dbReference type="RefSeq" id="XP_013387515.1"/>
    </source>
</evidence>
<dbReference type="InParanoid" id="A0A1S3HN79"/>
<accession>A0A1S3HN79</accession>
<dbReference type="SUPFAM" id="SSF47576">
    <property type="entry name" value="Calponin-homology domain, CH-domain"/>
    <property type="match status" value="1"/>
</dbReference>
<feature type="compositionally biased region" description="Polar residues" evidence="2">
    <location>
        <begin position="550"/>
        <end position="574"/>
    </location>
</feature>
<feature type="compositionally biased region" description="Low complexity" evidence="2">
    <location>
        <begin position="698"/>
        <end position="707"/>
    </location>
</feature>
<dbReference type="KEGG" id="lak:106156690"/>
<evidence type="ECO:0000256" key="1">
    <source>
        <dbReference type="SAM" id="Coils"/>
    </source>
</evidence>
<feature type="domain" description="Calponin-homology (CH)" evidence="3">
    <location>
        <begin position="75"/>
        <end position="181"/>
    </location>
</feature>
<dbReference type="RefSeq" id="XP_013387515.1">
    <property type="nucleotide sequence ID" value="XM_013532061.1"/>
</dbReference>
<feature type="compositionally biased region" description="Polar residues" evidence="2">
    <location>
        <begin position="316"/>
        <end position="328"/>
    </location>
</feature>